<proteinExistence type="predicted"/>
<organism evidence="1 2">
    <name type="scientific">Cetraspora pellucida</name>
    <dbReference type="NCBI Taxonomy" id="1433469"/>
    <lineage>
        <taxon>Eukaryota</taxon>
        <taxon>Fungi</taxon>
        <taxon>Fungi incertae sedis</taxon>
        <taxon>Mucoromycota</taxon>
        <taxon>Glomeromycotina</taxon>
        <taxon>Glomeromycetes</taxon>
        <taxon>Diversisporales</taxon>
        <taxon>Gigasporaceae</taxon>
        <taxon>Cetraspora</taxon>
    </lineage>
</organism>
<keyword evidence="2" id="KW-1185">Reference proteome</keyword>
<evidence type="ECO:0000313" key="1">
    <source>
        <dbReference type="EMBL" id="CAG8634126.1"/>
    </source>
</evidence>
<accession>A0ACA9N4J6</accession>
<gene>
    <name evidence="1" type="ORF">SPELUC_LOCUS8325</name>
</gene>
<dbReference type="EMBL" id="CAJVPW010012294">
    <property type="protein sequence ID" value="CAG8634126.1"/>
    <property type="molecule type" value="Genomic_DNA"/>
</dbReference>
<protein>
    <submittedName>
        <fullName evidence="1">8043_t:CDS:1</fullName>
    </submittedName>
</protein>
<comment type="caution">
    <text evidence="1">The sequence shown here is derived from an EMBL/GenBank/DDBJ whole genome shotgun (WGS) entry which is preliminary data.</text>
</comment>
<dbReference type="Proteomes" id="UP000789366">
    <property type="component" value="Unassembled WGS sequence"/>
</dbReference>
<sequence length="170" mass="20207">MHTIIPVNAASKFLTANEIYINAVYEIYSFCFEHNLVFLWVYLWPAWYKIIRWFLWARSAHLTIPLNWIQCAIKKIDDNDDTRYFIDLAHWVMLLDSQGIRLVYGNFKRQEDYPFLIWNTNEDGLTQIDEDDCLLDPDMCQICEQKVAAVRCMANHLEQELSVNNLNHIT</sequence>
<name>A0ACA9N4J6_9GLOM</name>
<evidence type="ECO:0000313" key="2">
    <source>
        <dbReference type="Proteomes" id="UP000789366"/>
    </source>
</evidence>
<reference evidence="1" key="1">
    <citation type="submission" date="2021-06" db="EMBL/GenBank/DDBJ databases">
        <authorList>
            <person name="Kallberg Y."/>
            <person name="Tangrot J."/>
            <person name="Rosling A."/>
        </authorList>
    </citation>
    <scope>NUCLEOTIDE SEQUENCE</scope>
    <source>
        <strain evidence="1">28 12/20/2015</strain>
    </source>
</reference>